<organism evidence="5 6">
    <name type="scientific">Parathielavia appendiculata</name>
    <dbReference type="NCBI Taxonomy" id="2587402"/>
    <lineage>
        <taxon>Eukaryota</taxon>
        <taxon>Fungi</taxon>
        <taxon>Dikarya</taxon>
        <taxon>Ascomycota</taxon>
        <taxon>Pezizomycotina</taxon>
        <taxon>Sordariomycetes</taxon>
        <taxon>Sordariomycetidae</taxon>
        <taxon>Sordariales</taxon>
        <taxon>Chaetomiaceae</taxon>
        <taxon>Parathielavia</taxon>
    </lineage>
</organism>
<dbReference type="EMBL" id="MU853228">
    <property type="protein sequence ID" value="KAK4123793.1"/>
    <property type="molecule type" value="Genomic_DNA"/>
</dbReference>
<feature type="compositionally biased region" description="Basic residues" evidence="3">
    <location>
        <begin position="104"/>
        <end position="117"/>
    </location>
</feature>
<evidence type="ECO:0000256" key="1">
    <source>
        <dbReference type="PROSITE-ProRule" id="PRU00042"/>
    </source>
</evidence>
<feature type="region of interest" description="Disordered" evidence="3">
    <location>
        <begin position="104"/>
        <end position="149"/>
    </location>
</feature>
<accession>A0AAN6TZT3</accession>
<dbReference type="GO" id="GO:0008270">
    <property type="term" value="F:zinc ion binding"/>
    <property type="evidence" value="ECO:0007669"/>
    <property type="project" value="UniProtKB-KW"/>
</dbReference>
<keyword evidence="1" id="KW-0479">Metal-binding</keyword>
<evidence type="ECO:0000313" key="5">
    <source>
        <dbReference type="EMBL" id="KAK4123793.1"/>
    </source>
</evidence>
<keyword evidence="6" id="KW-1185">Reference proteome</keyword>
<comment type="caution">
    <text evidence="5">The sequence shown here is derived from an EMBL/GenBank/DDBJ whole genome shotgun (WGS) entry which is preliminary data.</text>
</comment>
<feature type="region of interest" description="Disordered" evidence="3">
    <location>
        <begin position="568"/>
        <end position="602"/>
    </location>
</feature>
<gene>
    <name evidence="5" type="ORF">N657DRAFT_427506</name>
</gene>
<evidence type="ECO:0000313" key="6">
    <source>
        <dbReference type="Proteomes" id="UP001302602"/>
    </source>
</evidence>
<feature type="compositionally biased region" description="Polar residues" evidence="3">
    <location>
        <begin position="586"/>
        <end position="596"/>
    </location>
</feature>
<keyword evidence="2" id="KW-0175">Coiled coil</keyword>
<dbReference type="Gene3D" id="3.30.160.60">
    <property type="entry name" value="Classic Zinc Finger"/>
    <property type="match status" value="1"/>
</dbReference>
<feature type="domain" description="C2H2-type" evidence="4">
    <location>
        <begin position="15"/>
        <end position="42"/>
    </location>
</feature>
<keyword evidence="1" id="KW-0862">Zinc</keyword>
<dbReference type="PROSITE" id="PS00028">
    <property type="entry name" value="ZINC_FINGER_C2H2_1"/>
    <property type="match status" value="1"/>
</dbReference>
<dbReference type="Proteomes" id="UP001302602">
    <property type="component" value="Unassembled WGS sequence"/>
</dbReference>
<feature type="region of interest" description="Disordered" evidence="3">
    <location>
        <begin position="321"/>
        <end position="345"/>
    </location>
</feature>
<evidence type="ECO:0000259" key="4">
    <source>
        <dbReference type="PROSITE" id="PS50157"/>
    </source>
</evidence>
<dbReference type="RefSeq" id="XP_062647564.1">
    <property type="nucleotide sequence ID" value="XM_062787318.1"/>
</dbReference>
<name>A0AAN6TZT3_9PEZI</name>
<protein>
    <recommendedName>
        <fullName evidence="4">C2H2-type domain-containing protein</fullName>
    </recommendedName>
</protein>
<feature type="region of interest" description="Disordered" evidence="3">
    <location>
        <begin position="640"/>
        <end position="726"/>
    </location>
</feature>
<keyword evidence="1" id="KW-0863">Zinc-finger</keyword>
<evidence type="ECO:0000256" key="2">
    <source>
        <dbReference type="SAM" id="Coils"/>
    </source>
</evidence>
<proteinExistence type="predicted"/>
<dbReference type="SMART" id="SM00355">
    <property type="entry name" value="ZnF_C2H2"/>
    <property type="match status" value="4"/>
</dbReference>
<feature type="coiled-coil region" evidence="2">
    <location>
        <begin position="533"/>
        <end position="560"/>
    </location>
</feature>
<dbReference type="AlphaFoldDB" id="A0AAN6TZT3"/>
<reference evidence="5" key="2">
    <citation type="submission" date="2023-05" db="EMBL/GenBank/DDBJ databases">
        <authorList>
            <consortium name="Lawrence Berkeley National Laboratory"/>
            <person name="Steindorff A."/>
            <person name="Hensen N."/>
            <person name="Bonometti L."/>
            <person name="Westerberg I."/>
            <person name="Brannstrom I.O."/>
            <person name="Guillou S."/>
            <person name="Cros-Aarteil S."/>
            <person name="Calhoun S."/>
            <person name="Haridas S."/>
            <person name="Kuo A."/>
            <person name="Mondo S."/>
            <person name="Pangilinan J."/>
            <person name="Riley R."/>
            <person name="Labutti K."/>
            <person name="Andreopoulos B."/>
            <person name="Lipzen A."/>
            <person name="Chen C."/>
            <person name="Yanf M."/>
            <person name="Daum C."/>
            <person name="Ng V."/>
            <person name="Clum A."/>
            <person name="Ohm R."/>
            <person name="Martin F."/>
            <person name="Silar P."/>
            <person name="Natvig D."/>
            <person name="Lalanne C."/>
            <person name="Gautier V."/>
            <person name="Ament-Velasquez S.L."/>
            <person name="Kruys A."/>
            <person name="Hutchinson M.I."/>
            <person name="Powell A.J."/>
            <person name="Barry K."/>
            <person name="Miller A.N."/>
            <person name="Grigoriev I.V."/>
            <person name="Debuchy R."/>
            <person name="Gladieux P."/>
            <person name="Thoren M.H."/>
            <person name="Johannesson H."/>
        </authorList>
    </citation>
    <scope>NUCLEOTIDE SEQUENCE</scope>
    <source>
        <strain evidence="5">CBS 731.68</strain>
    </source>
</reference>
<dbReference type="PROSITE" id="PS50157">
    <property type="entry name" value="ZINC_FINGER_C2H2_2"/>
    <property type="match status" value="1"/>
</dbReference>
<sequence length="762" mass="84071">MASRADPAAGHAAMHACPQCSKKFSRLCDLNKHSKSHTRPYKCNDSSCKYHTLGWPTAKELERHYNDKHSTTPRTFPCSFPPCTYWSKRESNCKQHMEKAHGWKYVKSKSKDKRHAAREKPADSDPGPGDCGMASKMDHGTSVPSSSPPSIVTSGMDFVLFDNNQADAFGDDDNHLYPGYGDAPDSQSYLPWSSPTTRLRKNEQIIETFSQTYEGLQEKPSMARGTIDTEGDSISSNFALYDIRHHQQVDCHDQNLGETAIKVESPAITVDDVSPAKRKYELVDAHPTDAALTFSTPSVGQQHDRRGRACRGPLIRSCAGSKYGDGGGEGGCQPRKRPKLNPVESFTDTSMPDIFRYAHPDIYDRSRTEKYAPCHTAHREISTLVPAHRLKVTERAISSFDILDPAFRHPRVGVCRSCWETFRDRLAFDHHVSRPCQKVSKGKQEKWRVLFNSFTPLHGSTVPDVSSDSGQQIDEQLQVFSGHLDCSPACNRSVSSDEAGTPPTSVPSAAVLQIAGSASPGTKNVQSISAYEHEKLQREHQALRERHQQLERMTQALLIQRLIQESTNHTAVPGSDVKPPVPSSSKNNRLRSSPPTSDRDSLVQHMNSLSTDVDVYGFMQEMEDTRQTLSRINSGLSTASRSTIHHVPPSPPSQPAELSGLKGGGFENHQAKHSPSHRAPLPSIPDSGYGTEQRRGSLGDLPVGAGQSAPAKPPIPPSTAEAAEGVRKAHTMMTPLTIYFIKTTCNTRALRRTGFRLSFPRT</sequence>
<reference evidence="5" key="1">
    <citation type="journal article" date="2023" name="Mol. Phylogenet. Evol.">
        <title>Genome-scale phylogeny and comparative genomics of the fungal order Sordariales.</title>
        <authorList>
            <person name="Hensen N."/>
            <person name="Bonometti L."/>
            <person name="Westerberg I."/>
            <person name="Brannstrom I.O."/>
            <person name="Guillou S."/>
            <person name="Cros-Aarteil S."/>
            <person name="Calhoun S."/>
            <person name="Haridas S."/>
            <person name="Kuo A."/>
            <person name="Mondo S."/>
            <person name="Pangilinan J."/>
            <person name="Riley R."/>
            <person name="LaButti K."/>
            <person name="Andreopoulos B."/>
            <person name="Lipzen A."/>
            <person name="Chen C."/>
            <person name="Yan M."/>
            <person name="Daum C."/>
            <person name="Ng V."/>
            <person name="Clum A."/>
            <person name="Steindorff A."/>
            <person name="Ohm R.A."/>
            <person name="Martin F."/>
            <person name="Silar P."/>
            <person name="Natvig D.O."/>
            <person name="Lalanne C."/>
            <person name="Gautier V."/>
            <person name="Ament-Velasquez S.L."/>
            <person name="Kruys A."/>
            <person name="Hutchinson M.I."/>
            <person name="Powell A.J."/>
            <person name="Barry K."/>
            <person name="Miller A.N."/>
            <person name="Grigoriev I.V."/>
            <person name="Debuchy R."/>
            <person name="Gladieux P."/>
            <person name="Hiltunen Thoren M."/>
            <person name="Johannesson H."/>
        </authorList>
    </citation>
    <scope>NUCLEOTIDE SEQUENCE</scope>
    <source>
        <strain evidence="5">CBS 731.68</strain>
    </source>
</reference>
<evidence type="ECO:0000256" key="3">
    <source>
        <dbReference type="SAM" id="MobiDB-lite"/>
    </source>
</evidence>
<dbReference type="InterPro" id="IPR013087">
    <property type="entry name" value="Znf_C2H2_type"/>
</dbReference>
<dbReference type="GeneID" id="87824088"/>